<dbReference type="InterPro" id="IPR000719">
    <property type="entry name" value="Prot_kinase_dom"/>
</dbReference>
<comment type="caution">
    <text evidence="3">The sequence shown here is derived from an EMBL/GenBank/DDBJ whole genome shotgun (WGS) entry which is preliminary data.</text>
</comment>
<dbReference type="PANTHER" id="PTHR44329">
    <property type="entry name" value="SERINE/THREONINE-PROTEIN KINASE TNNI3K-RELATED"/>
    <property type="match status" value="1"/>
</dbReference>
<keyword evidence="4" id="KW-1185">Reference proteome</keyword>
<dbReference type="PANTHER" id="PTHR44329:SF291">
    <property type="entry name" value="PROTEIN KINASE DOMAIN-CONTAINING PROTEIN"/>
    <property type="match status" value="1"/>
</dbReference>
<evidence type="ECO:0000313" key="4">
    <source>
        <dbReference type="Proteomes" id="UP000789405"/>
    </source>
</evidence>
<name>A0A9N9FDV3_9GLOM</name>
<dbReference type="Pfam" id="PF07714">
    <property type="entry name" value="PK_Tyr_Ser-Thr"/>
    <property type="match status" value="1"/>
</dbReference>
<reference evidence="3" key="1">
    <citation type="submission" date="2021-06" db="EMBL/GenBank/DDBJ databases">
        <authorList>
            <person name="Kallberg Y."/>
            <person name="Tangrot J."/>
            <person name="Rosling A."/>
        </authorList>
    </citation>
    <scope>NUCLEOTIDE SEQUENCE</scope>
    <source>
        <strain evidence="3">MA453B</strain>
    </source>
</reference>
<sequence>MGDVHNLRIDMISDCRQRAIVSKEPDLDHSQTFKSICNTVINNRILTEQEKVYLINDLIIIRDSQNVIENIGEKRQCKYCNNQVIAFLYCEFCIRNYLKERFSKWNTGDDKLDKLIRVCQLNAVSPSNIIEWIPYEEFTDVQKITKGGFSIIYTAIWKKGPYKMWDFEQQELKRGDEGTYILKTLESLEKSFKEIETSITVEPFYQSLVRCYGLTRDPETKNFMLILQKMDFDLKQFLCKNPEIDWKIKFKMVRNISNSVRKLHNKGKIHKDLHLKNILVNKYKHHCVVSDFGLCGRPISELEIEGKKQDIINRTQSEYPDYADLMNKCWDENPGNRPDAKTIMNKMEDFLREIYKFDGVDRELKLIPIISKQSRKWEFLKNYVRKIIRKWRVLKNIIKSFQVIEPLTRSIRTDPSLPLEQDEQSISDNASSISEQEKKYSVDGISDQGLFLEPLVPENNGSQHIIQNENTSEEESNLINDYYILLK</sequence>
<feature type="domain" description="Protein kinase" evidence="2">
    <location>
        <begin position="138"/>
        <end position="487"/>
    </location>
</feature>
<dbReference type="AlphaFoldDB" id="A0A9N9FDV3"/>
<proteinExistence type="predicted"/>
<accession>A0A9N9FDV3</accession>
<dbReference type="PROSITE" id="PS50011">
    <property type="entry name" value="PROTEIN_KINASE_DOM"/>
    <property type="match status" value="1"/>
</dbReference>
<dbReference type="InterPro" id="IPR001245">
    <property type="entry name" value="Ser-Thr/Tyr_kinase_cat_dom"/>
</dbReference>
<dbReference type="GO" id="GO:0004674">
    <property type="term" value="F:protein serine/threonine kinase activity"/>
    <property type="evidence" value="ECO:0007669"/>
    <property type="project" value="TreeGrafter"/>
</dbReference>
<evidence type="ECO:0000256" key="1">
    <source>
        <dbReference type="SAM" id="MobiDB-lite"/>
    </source>
</evidence>
<evidence type="ECO:0000259" key="2">
    <source>
        <dbReference type="PROSITE" id="PS50011"/>
    </source>
</evidence>
<gene>
    <name evidence="3" type="ORF">DERYTH_LOCUS4163</name>
</gene>
<dbReference type="SUPFAM" id="SSF56112">
    <property type="entry name" value="Protein kinase-like (PK-like)"/>
    <property type="match status" value="1"/>
</dbReference>
<dbReference type="InterPro" id="IPR051681">
    <property type="entry name" value="Ser/Thr_Kinases-Pseudokinases"/>
</dbReference>
<dbReference type="GO" id="GO:0005524">
    <property type="term" value="F:ATP binding"/>
    <property type="evidence" value="ECO:0007669"/>
    <property type="project" value="InterPro"/>
</dbReference>
<evidence type="ECO:0000313" key="3">
    <source>
        <dbReference type="EMBL" id="CAG8527175.1"/>
    </source>
</evidence>
<dbReference type="Proteomes" id="UP000789405">
    <property type="component" value="Unassembled WGS sequence"/>
</dbReference>
<protein>
    <submittedName>
        <fullName evidence="3">27919_t:CDS:1</fullName>
    </submittedName>
</protein>
<dbReference type="OrthoDB" id="2425228at2759"/>
<organism evidence="3 4">
    <name type="scientific">Dentiscutata erythropus</name>
    <dbReference type="NCBI Taxonomy" id="1348616"/>
    <lineage>
        <taxon>Eukaryota</taxon>
        <taxon>Fungi</taxon>
        <taxon>Fungi incertae sedis</taxon>
        <taxon>Mucoromycota</taxon>
        <taxon>Glomeromycotina</taxon>
        <taxon>Glomeromycetes</taxon>
        <taxon>Diversisporales</taxon>
        <taxon>Gigasporaceae</taxon>
        <taxon>Dentiscutata</taxon>
    </lineage>
</organism>
<feature type="region of interest" description="Disordered" evidence="1">
    <location>
        <begin position="414"/>
        <end position="438"/>
    </location>
</feature>
<dbReference type="Gene3D" id="1.10.510.10">
    <property type="entry name" value="Transferase(Phosphotransferase) domain 1"/>
    <property type="match status" value="2"/>
</dbReference>
<dbReference type="EMBL" id="CAJVPY010001561">
    <property type="protein sequence ID" value="CAG8527175.1"/>
    <property type="molecule type" value="Genomic_DNA"/>
</dbReference>
<dbReference type="InterPro" id="IPR011009">
    <property type="entry name" value="Kinase-like_dom_sf"/>
</dbReference>